<dbReference type="GO" id="GO:0005886">
    <property type="term" value="C:plasma membrane"/>
    <property type="evidence" value="ECO:0007669"/>
    <property type="project" value="UniProtKB-SubCell"/>
</dbReference>
<comment type="subcellular location">
    <subcellularLocation>
        <location evidence="1">Cell membrane</location>
        <topology evidence="1">Multi-pass membrane protein</topology>
    </subcellularLocation>
</comment>
<feature type="transmembrane region" description="Helical" evidence="8">
    <location>
        <begin position="270"/>
        <end position="293"/>
    </location>
</feature>
<feature type="transmembrane region" description="Helical" evidence="8">
    <location>
        <begin position="299"/>
        <end position="322"/>
    </location>
</feature>
<dbReference type="InterPro" id="IPR020846">
    <property type="entry name" value="MFS_dom"/>
</dbReference>
<organism evidence="10 11">
    <name type="scientific">Streptomyces griseofuscus</name>
    <dbReference type="NCBI Taxonomy" id="146922"/>
    <lineage>
        <taxon>Bacteria</taxon>
        <taxon>Bacillati</taxon>
        <taxon>Actinomycetota</taxon>
        <taxon>Actinomycetes</taxon>
        <taxon>Kitasatosporales</taxon>
        <taxon>Streptomycetaceae</taxon>
        <taxon>Streptomyces</taxon>
    </lineage>
</organism>
<comment type="caution">
    <text evidence="10">The sequence shown here is derived from an EMBL/GenBank/DDBJ whole genome shotgun (WGS) entry which is preliminary data.</text>
</comment>
<evidence type="ECO:0000259" key="9">
    <source>
        <dbReference type="PROSITE" id="PS50850"/>
    </source>
</evidence>
<evidence type="ECO:0000256" key="4">
    <source>
        <dbReference type="ARBA" id="ARBA00022692"/>
    </source>
</evidence>
<evidence type="ECO:0000256" key="1">
    <source>
        <dbReference type="ARBA" id="ARBA00004651"/>
    </source>
</evidence>
<accession>A0A3R8RBN7</accession>
<feature type="transmembrane region" description="Helical" evidence="8">
    <location>
        <begin position="232"/>
        <end position="249"/>
    </location>
</feature>
<keyword evidence="7" id="KW-0046">Antibiotic resistance</keyword>
<evidence type="ECO:0000256" key="5">
    <source>
        <dbReference type="ARBA" id="ARBA00022989"/>
    </source>
</evidence>
<name>A0A3R8RBN7_9ACTN</name>
<feature type="transmembrane region" description="Helical" evidence="8">
    <location>
        <begin position="79"/>
        <end position="102"/>
    </location>
</feature>
<evidence type="ECO:0000256" key="8">
    <source>
        <dbReference type="SAM" id="Phobius"/>
    </source>
</evidence>
<sequence>MTKTRRTTAHRGALALLCAAQLVLMVDFSVVNLALPGITSAFSAAAGTALWTVTGYAVAFGALLPLGGRLADDLGRGRMFVTGLGVFGAASLIGGLSPWLALLLAMRAVQGAAAALIAPALLSLLTTVFPAGPATHRALAWFGAATSSGFSLGVVVGGGLTELASWRSVLLINVPLVAAAVPLAGRLLPSDAPPARRRPRDLPGAVTGTAGCVALLLGIGEAGARGGDPLRTGVPLCLGLGLLSLFVLVERRAAAPLVPPSVFRLRSVAVVNTVTLLVTGVMGALTLLLTVFLQDVRGLGPLATGAALLPLGLVTAAVSQVSPRLMALFAPRRVLAGGVAAFALGLLVLGAAVGSGHDGLLLPGMAVCGAGFGPFFTTAAVTATQDLPAADQGLAGALTSMSTQIGTALGIAFLVSLAERHPGGTASGIALAMRSGAVALAVAVALTLSALRERRHGPTGA</sequence>
<feature type="transmembrane region" description="Helical" evidence="8">
    <location>
        <begin position="12"/>
        <end position="35"/>
    </location>
</feature>
<proteinExistence type="predicted"/>
<dbReference type="Pfam" id="PF07690">
    <property type="entry name" value="MFS_1"/>
    <property type="match status" value="1"/>
</dbReference>
<reference evidence="10 11" key="1">
    <citation type="submission" date="2017-10" db="EMBL/GenBank/DDBJ databases">
        <title>Draft genome of actinobacteria isolated from guarana (Paullinia cupana (Mart.) Ducke.</title>
        <authorList>
            <person name="Siqueira K.A."/>
            <person name="Liotti R.G."/>
            <person name="Mendes T.A."/>
            <person name="Soares M.A."/>
        </authorList>
    </citation>
    <scope>NUCLEOTIDE SEQUENCE [LARGE SCALE GENOMIC DNA]</scope>
    <source>
        <strain evidence="10 11">199</strain>
    </source>
</reference>
<feature type="transmembrane region" description="Helical" evidence="8">
    <location>
        <begin position="108"/>
        <end position="131"/>
    </location>
</feature>
<dbReference type="CDD" id="cd17321">
    <property type="entry name" value="MFS_MMR_MDR_like"/>
    <property type="match status" value="1"/>
</dbReference>
<dbReference type="EMBL" id="PDES01000009">
    <property type="protein sequence ID" value="RRQ84692.1"/>
    <property type="molecule type" value="Genomic_DNA"/>
</dbReference>
<evidence type="ECO:0000313" key="11">
    <source>
        <dbReference type="Proteomes" id="UP000276379"/>
    </source>
</evidence>
<dbReference type="SUPFAM" id="SSF103473">
    <property type="entry name" value="MFS general substrate transporter"/>
    <property type="match status" value="1"/>
</dbReference>
<dbReference type="Gene3D" id="1.20.1720.10">
    <property type="entry name" value="Multidrug resistance protein D"/>
    <property type="match status" value="1"/>
</dbReference>
<feature type="transmembrane region" description="Helical" evidence="8">
    <location>
        <begin position="138"/>
        <end position="160"/>
    </location>
</feature>
<evidence type="ECO:0000256" key="7">
    <source>
        <dbReference type="ARBA" id="ARBA00023251"/>
    </source>
</evidence>
<keyword evidence="5 8" id="KW-1133">Transmembrane helix</keyword>
<protein>
    <submittedName>
        <fullName evidence="10">MFS transporter</fullName>
    </submittedName>
</protein>
<keyword evidence="2" id="KW-0813">Transport</keyword>
<feature type="transmembrane region" description="Helical" evidence="8">
    <location>
        <begin position="334"/>
        <end position="354"/>
    </location>
</feature>
<feature type="transmembrane region" description="Helical" evidence="8">
    <location>
        <begin position="166"/>
        <end position="189"/>
    </location>
</feature>
<evidence type="ECO:0000256" key="2">
    <source>
        <dbReference type="ARBA" id="ARBA00022448"/>
    </source>
</evidence>
<dbReference type="PANTHER" id="PTHR42718">
    <property type="entry name" value="MAJOR FACILITATOR SUPERFAMILY MULTIDRUG TRANSPORTER MFSC"/>
    <property type="match status" value="1"/>
</dbReference>
<evidence type="ECO:0000256" key="6">
    <source>
        <dbReference type="ARBA" id="ARBA00023136"/>
    </source>
</evidence>
<feature type="domain" description="Major facilitator superfamily (MFS) profile" evidence="9">
    <location>
        <begin position="13"/>
        <end position="455"/>
    </location>
</feature>
<keyword evidence="6 8" id="KW-0472">Membrane</keyword>
<dbReference type="AlphaFoldDB" id="A0A3R8RBN7"/>
<feature type="transmembrane region" description="Helical" evidence="8">
    <location>
        <begin position="429"/>
        <end position="451"/>
    </location>
</feature>
<dbReference type="InterPro" id="IPR036259">
    <property type="entry name" value="MFS_trans_sf"/>
</dbReference>
<dbReference type="Proteomes" id="UP000276379">
    <property type="component" value="Unassembled WGS sequence"/>
</dbReference>
<dbReference type="InterPro" id="IPR011701">
    <property type="entry name" value="MFS"/>
</dbReference>
<dbReference type="PROSITE" id="PS50850">
    <property type="entry name" value="MFS"/>
    <property type="match status" value="1"/>
</dbReference>
<feature type="transmembrane region" description="Helical" evidence="8">
    <location>
        <begin position="201"/>
        <end position="220"/>
    </location>
</feature>
<dbReference type="GO" id="GO:0022857">
    <property type="term" value="F:transmembrane transporter activity"/>
    <property type="evidence" value="ECO:0007669"/>
    <property type="project" value="InterPro"/>
</dbReference>
<evidence type="ECO:0000313" key="10">
    <source>
        <dbReference type="EMBL" id="RRQ84692.1"/>
    </source>
</evidence>
<evidence type="ECO:0000256" key="3">
    <source>
        <dbReference type="ARBA" id="ARBA00022475"/>
    </source>
</evidence>
<dbReference type="GO" id="GO:0046677">
    <property type="term" value="P:response to antibiotic"/>
    <property type="evidence" value="ECO:0007669"/>
    <property type="project" value="UniProtKB-KW"/>
</dbReference>
<keyword evidence="4 8" id="KW-0812">Transmembrane</keyword>
<keyword evidence="11" id="KW-1185">Reference proteome</keyword>
<dbReference type="RefSeq" id="WP_125214077.1">
    <property type="nucleotide sequence ID" value="NZ_PDES01000009.1"/>
</dbReference>
<dbReference type="PANTHER" id="PTHR42718:SF46">
    <property type="entry name" value="BLR6921 PROTEIN"/>
    <property type="match status" value="1"/>
</dbReference>
<feature type="transmembrane region" description="Helical" evidence="8">
    <location>
        <begin position="394"/>
        <end position="417"/>
    </location>
</feature>
<feature type="transmembrane region" description="Helical" evidence="8">
    <location>
        <begin position="360"/>
        <end position="382"/>
    </location>
</feature>
<dbReference type="Gene3D" id="1.20.1250.20">
    <property type="entry name" value="MFS general substrate transporter like domains"/>
    <property type="match status" value="1"/>
</dbReference>
<gene>
    <name evidence="10" type="ORF">CQW44_21790</name>
</gene>
<keyword evidence="3" id="KW-1003">Cell membrane</keyword>
<feature type="transmembrane region" description="Helical" evidence="8">
    <location>
        <begin position="41"/>
        <end position="67"/>
    </location>
</feature>